<keyword evidence="7" id="KW-1000">Mitochondrion outer membrane</keyword>
<dbReference type="Pfam" id="PF16026">
    <property type="entry name" value="MIEAP"/>
    <property type="match status" value="1"/>
</dbReference>
<name>A0AA41MS34_SCICA</name>
<feature type="domain" description="Mitochondria-eating protein C-terminal" evidence="14">
    <location>
        <begin position="432"/>
        <end position="622"/>
    </location>
</feature>
<comment type="similarity">
    <text evidence="4">Belongs to the MIEAP family.</text>
</comment>
<keyword evidence="10" id="KW-0496">Mitochondrion</keyword>
<evidence type="ECO:0000256" key="6">
    <source>
        <dbReference type="ARBA" id="ARBA00022490"/>
    </source>
</evidence>
<keyword evidence="6" id="KW-0963">Cytoplasm</keyword>
<sequence length="705" mass="79405">MRRDRCGPGHPPWHPEPCPVRPEGEDGNTSRYLSPPGRYHPSRYTRLRSCGGHCFGPSTSWSPRAEPRRKASDGGKPEEAGLERNFTTVAGQSRLLGQRVQRESGRGPRGSPCGSSLHSPHSPGFPGTGLGGHNDGVETIKSRLLPWLEASFTAASMGKPVDSKVPSLQDTFDRERLKGSSPRDLQLLDSDLNTTRNQLNQVKDDLAETGKALEETKNRSAISLLAAEEEINQLKKQLKSLQAQEDARHRNLDPRRADLSKPDRRSTIRRSAEQRSSDHRSSERSSDQRSSDQRSSDQRSSEQWCLEQRSAEQRCLEQRSAEQRNAEVICDYEKQLRNLKDEIAVLNAEKAGLQGRATRSRSPSPSQRSRPHSRSHSHSRSQSRSHSHSRSHSRSHSPIHSPSRSRSTSPSNKIAKIRSASPNGSKMSSVARKAALLSRFSDAYSQARLDAQCLLRRCIDKAETVQRIIYIATVEAFHVAKMAFRHFKIRVRKTLTPSYGGSNDFENAVSEYIICHLDLYDSVSSVNDVIRAMNVNPKISFPPEVDFCLLSDFIQEICCIAFAMQSLEPPLDIAFGADGEVFNDSKYRRSYDSDFTAPLVYYHVWPALMENDCVIMKGEAVTRRGAFVRWPCIMTLHPQCLMHKFENLYKHKDSIKEVDEGLFDKISYKGEGDGLGKTDCFYCFFHHSALFPGSNFFIVLFIRQN</sequence>
<dbReference type="GO" id="GO:0005759">
    <property type="term" value="C:mitochondrial matrix"/>
    <property type="evidence" value="ECO:0007669"/>
    <property type="project" value="UniProtKB-SubCell"/>
</dbReference>
<evidence type="ECO:0000259" key="14">
    <source>
        <dbReference type="Pfam" id="PF16026"/>
    </source>
</evidence>
<evidence type="ECO:0000256" key="8">
    <source>
        <dbReference type="ARBA" id="ARBA00023054"/>
    </source>
</evidence>
<feature type="region of interest" description="Disordered" evidence="13">
    <location>
        <begin position="1"/>
        <end position="137"/>
    </location>
</feature>
<feature type="compositionally biased region" description="Low complexity" evidence="13">
    <location>
        <begin position="398"/>
        <end position="411"/>
    </location>
</feature>
<evidence type="ECO:0000256" key="10">
    <source>
        <dbReference type="ARBA" id="ARBA00023128"/>
    </source>
</evidence>
<comment type="caution">
    <text evidence="15">The sequence shown here is derived from an EMBL/GenBank/DDBJ whole genome shotgun (WGS) entry which is preliminary data.</text>
</comment>
<feature type="region of interest" description="Disordered" evidence="13">
    <location>
        <begin position="350"/>
        <end position="428"/>
    </location>
</feature>
<evidence type="ECO:0000256" key="3">
    <source>
        <dbReference type="ARBA" id="ARBA00004496"/>
    </source>
</evidence>
<gene>
    <name evidence="15" type="ORF">SUZIE_141390</name>
</gene>
<dbReference type="PANTHER" id="PTHR21771:SF0">
    <property type="entry name" value="MITOCHONDRIA-EATING PROTEIN"/>
    <property type="match status" value="1"/>
</dbReference>
<protein>
    <recommendedName>
        <fullName evidence="5">Mitochondria-eating protein</fullName>
    </recommendedName>
    <alternativeName>
        <fullName evidence="12">Spermatogenesis-associated protein 18</fullName>
    </alternativeName>
</protein>
<evidence type="ECO:0000313" key="15">
    <source>
        <dbReference type="EMBL" id="MBZ3877128.1"/>
    </source>
</evidence>
<dbReference type="InterPro" id="IPR026169">
    <property type="entry name" value="MIEAP"/>
</dbReference>
<evidence type="ECO:0000256" key="13">
    <source>
        <dbReference type="SAM" id="MobiDB-lite"/>
    </source>
</evidence>
<keyword evidence="9" id="KW-0446">Lipid-binding</keyword>
<feature type="compositionally biased region" description="Basic residues" evidence="13">
    <location>
        <begin position="369"/>
        <end position="397"/>
    </location>
</feature>
<feature type="compositionally biased region" description="Pro residues" evidence="13">
    <location>
        <begin position="9"/>
        <end position="20"/>
    </location>
</feature>
<evidence type="ECO:0000256" key="1">
    <source>
        <dbReference type="ARBA" id="ARBA00004294"/>
    </source>
</evidence>
<dbReference type="GO" id="GO:0005741">
    <property type="term" value="C:mitochondrial outer membrane"/>
    <property type="evidence" value="ECO:0007669"/>
    <property type="project" value="UniProtKB-SubCell"/>
</dbReference>
<reference evidence="15" key="1">
    <citation type="submission" date="2020-03" db="EMBL/GenBank/DDBJ databases">
        <title>Studies in the Genomics of Life Span.</title>
        <authorList>
            <person name="Glass D."/>
        </authorList>
    </citation>
    <scope>NUCLEOTIDE SEQUENCE</scope>
    <source>
        <strain evidence="15">SUZIE</strain>
        <tissue evidence="15">Muscle</tissue>
    </source>
</reference>
<dbReference type="InterPro" id="IPR031981">
    <property type="entry name" value="MIEAP_C"/>
</dbReference>
<proteinExistence type="inferred from homology"/>
<accession>A0AA41MS34</accession>
<dbReference type="GO" id="GO:0035694">
    <property type="term" value="P:mitochondrial protein catabolic process"/>
    <property type="evidence" value="ECO:0007669"/>
    <property type="project" value="InterPro"/>
</dbReference>
<evidence type="ECO:0000256" key="11">
    <source>
        <dbReference type="ARBA" id="ARBA00023136"/>
    </source>
</evidence>
<feature type="region of interest" description="Disordered" evidence="13">
    <location>
        <begin position="237"/>
        <end position="305"/>
    </location>
</feature>
<evidence type="ECO:0000313" key="16">
    <source>
        <dbReference type="Proteomes" id="UP001166674"/>
    </source>
</evidence>
<feature type="compositionally biased region" description="Basic and acidic residues" evidence="13">
    <location>
        <begin position="65"/>
        <end position="82"/>
    </location>
</feature>
<evidence type="ECO:0000256" key="7">
    <source>
        <dbReference type="ARBA" id="ARBA00022787"/>
    </source>
</evidence>
<keyword evidence="8" id="KW-0175">Coiled coil</keyword>
<dbReference type="Proteomes" id="UP001166674">
    <property type="component" value="Unassembled WGS sequence"/>
</dbReference>
<evidence type="ECO:0000256" key="5">
    <source>
        <dbReference type="ARBA" id="ARBA00019863"/>
    </source>
</evidence>
<dbReference type="EMBL" id="JAATJV010292300">
    <property type="protein sequence ID" value="MBZ3877128.1"/>
    <property type="molecule type" value="Genomic_DNA"/>
</dbReference>
<comment type="subcellular location">
    <subcellularLocation>
        <location evidence="3">Cytoplasm</location>
    </subcellularLocation>
    <subcellularLocation>
        <location evidence="2">Mitochondrion matrix</location>
    </subcellularLocation>
    <subcellularLocation>
        <location evidence="1">Mitochondrion outer membrane</location>
    </subcellularLocation>
</comment>
<evidence type="ECO:0000256" key="12">
    <source>
        <dbReference type="ARBA" id="ARBA00032687"/>
    </source>
</evidence>
<evidence type="ECO:0000256" key="9">
    <source>
        <dbReference type="ARBA" id="ARBA00023121"/>
    </source>
</evidence>
<evidence type="ECO:0000256" key="2">
    <source>
        <dbReference type="ARBA" id="ARBA00004305"/>
    </source>
</evidence>
<dbReference type="PANTHER" id="PTHR21771">
    <property type="entry name" value="MITOCHONDRIA-EATING PROTEIN-RELATED"/>
    <property type="match status" value="1"/>
</dbReference>
<evidence type="ECO:0000256" key="4">
    <source>
        <dbReference type="ARBA" id="ARBA00008233"/>
    </source>
</evidence>
<feature type="compositionally biased region" description="Basic and acidic residues" evidence="13">
    <location>
        <begin position="245"/>
        <end position="300"/>
    </location>
</feature>
<dbReference type="GO" id="GO:0035695">
    <property type="term" value="P:mitophagy by internal vacuole formation"/>
    <property type="evidence" value="ECO:0007669"/>
    <property type="project" value="TreeGrafter"/>
</dbReference>
<dbReference type="AlphaFoldDB" id="A0AA41MS34"/>
<keyword evidence="16" id="KW-1185">Reference proteome</keyword>
<keyword evidence="11" id="KW-0472">Membrane</keyword>
<organism evidence="15 16">
    <name type="scientific">Sciurus carolinensis</name>
    <name type="common">Eastern gray squirrel</name>
    <dbReference type="NCBI Taxonomy" id="30640"/>
    <lineage>
        <taxon>Eukaryota</taxon>
        <taxon>Metazoa</taxon>
        <taxon>Chordata</taxon>
        <taxon>Craniata</taxon>
        <taxon>Vertebrata</taxon>
        <taxon>Euteleostomi</taxon>
        <taxon>Mammalia</taxon>
        <taxon>Eutheria</taxon>
        <taxon>Euarchontoglires</taxon>
        <taxon>Glires</taxon>
        <taxon>Rodentia</taxon>
        <taxon>Sciuromorpha</taxon>
        <taxon>Sciuridae</taxon>
        <taxon>Sciurinae</taxon>
        <taxon>Sciurini</taxon>
        <taxon>Sciurus</taxon>
    </lineage>
</organism>
<dbReference type="GO" id="GO:0008289">
    <property type="term" value="F:lipid binding"/>
    <property type="evidence" value="ECO:0007669"/>
    <property type="project" value="UniProtKB-KW"/>
</dbReference>